<feature type="compositionally biased region" description="Low complexity" evidence="1">
    <location>
        <begin position="338"/>
        <end position="357"/>
    </location>
</feature>
<feature type="region of interest" description="Disordered" evidence="1">
    <location>
        <begin position="732"/>
        <end position="758"/>
    </location>
</feature>
<dbReference type="EMBL" id="CP144102">
    <property type="protein sequence ID" value="WWC89027.1"/>
    <property type="molecule type" value="Genomic_DNA"/>
</dbReference>
<dbReference type="Proteomes" id="UP001355207">
    <property type="component" value="Chromosome 5"/>
</dbReference>
<feature type="region of interest" description="Disordered" evidence="1">
    <location>
        <begin position="497"/>
        <end position="713"/>
    </location>
</feature>
<feature type="region of interest" description="Disordered" evidence="1">
    <location>
        <begin position="227"/>
        <end position="280"/>
    </location>
</feature>
<protein>
    <submittedName>
        <fullName evidence="2">Uncharacterized protein</fullName>
    </submittedName>
</protein>
<feature type="region of interest" description="Disordered" evidence="1">
    <location>
        <begin position="84"/>
        <end position="151"/>
    </location>
</feature>
<feature type="compositionally biased region" description="Basic and acidic residues" evidence="1">
    <location>
        <begin position="671"/>
        <end position="689"/>
    </location>
</feature>
<feature type="region of interest" description="Disordered" evidence="1">
    <location>
        <begin position="1"/>
        <end position="48"/>
    </location>
</feature>
<proteinExistence type="predicted"/>
<evidence type="ECO:0000313" key="3">
    <source>
        <dbReference type="Proteomes" id="UP001355207"/>
    </source>
</evidence>
<feature type="compositionally biased region" description="Low complexity" evidence="1">
    <location>
        <begin position="513"/>
        <end position="526"/>
    </location>
</feature>
<feature type="compositionally biased region" description="Polar residues" evidence="1">
    <location>
        <begin position="113"/>
        <end position="136"/>
    </location>
</feature>
<name>A0AAX4JUH2_9TREE</name>
<reference evidence="2 3" key="1">
    <citation type="submission" date="2024-01" db="EMBL/GenBank/DDBJ databases">
        <title>Comparative genomics of Cryptococcus and Kwoniella reveals pathogenesis evolution and contrasting modes of karyotype evolution via chromosome fusion or intercentromeric recombination.</title>
        <authorList>
            <person name="Coelho M.A."/>
            <person name="David-Palma M."/>
            <person name="Shea T."/>
            <person name="Bowers K."/>
            <person name="McGinley-Smith S."/>
            <person name="Mohammad A.W."/>
            <person name="Gnirke A."/>
            <person name="Yurkov A.M."/>
            <person name="Nowrousian M."/>
            <person name="Sun S."/>
            <person name="Cuomo C.A."/>
            <person name="Heitman J."/>
        </authorList>
    </citation>
    <scope>NUCLEOTIDE SEQUENCE [LARGE SCALE GENOMIC DNA]</scope>
    <source>
        <strain evidence="2 3">CBS 6074</strain>
    </source>
</reference>
<accession>A0AAX4JUH2</accession>
<evidence type="ECO:0000256" key="1">
    <source>
        <dbReference type="SAM" id="MobiDB-lite"/>
    </source>
</evidence>
<sequence length="783" mass="86419">MSNQYINQAEDQGISKLQVESPDLVTSSSSGGIPDHHSTGIQEDALSRHISRESDSYIDEYEDLENYQIRLRNITTALNQQNCGSTKPLRVRKKKGVTAIKVGSKNAKKRRSTLSFPHSPSISGGNSPKPFTNFSGNLPKRNPSSTSTKTNLSKTHANISNIFLGLPSCNDSPTFSPSDSLSIEQTLDNHSSTMLNMDTFIGYKRERIMLESSLHLGLGKFSSYDPTIKPGPSPPISPIPSPTKRAFVSNSSPESMISTKDKYSKKPLPPSPLTPSRAPRKAAALLGTASSYSSSANIQKQNKNKIHGLNTKHFRPLPNSTLTEIERFFGDSQKTRKPSSSSNTKTTTKSKSSSSSSGIGIDERGNGERNLGQGETVKYKAENGSMWSDVEEEQEFAWLLSEIFALIPQPLPEPSTTTTTTTNSNLIDNNQNKVARDENENEENKWEMENFTSILSLPKPKTKKIINEKSQKGQNSKFKSKDNSFLELQTPKISRSFHKKSSINQEPLPHPWSNLAINSIANSNNSDNHDSTKIRNQHKRSISNPISPTITTATTKKLEISSPMPTLLPPPRISSKPSNLSPSSLPSNSTLRSNVGYTSTSGSDNESDSSSFESGSPPSRNKVKNRPPPLTLKRIKPSSKLPILTATTPSNNINNIHTRQPSETKVQQVKPKLEPMVKHHESNAHKTKYEAPSTPFVRPRTAPKPSHSEAPPLPLPIPLSKAEHVQQEHEQPMSFFEPVTPTESSSNIKTNHPTRDHDRLKLKEKKSWLQRVVKRPLGVGIKV</sequence>
<gene>
    <name evidence="2" type="ORF">L201_003945</name>
</gene>
<evidence type="ECO:0000313" key="2">
    <source>
        <dbReference type="EMBL" id="WWC89027.1"/>
    </source>
</evidence>
<dbReference type="GeneID" id="91094615"/>
<dbReference type="RefSeq" id="XP_066075790.1">
    <property type="nucleotide sequence ID" value="XM_066219693.1"/>
</dbReference>
<feature type="compositionally biased region" description="Polar residues" evidence="1">
    <location>
        <begin position="741"/>
        <end position="751"/>
    </location>
</feature>
<feature type="compositionally biased region" description="Pro residues" evidence="1">
    <location>
        <begin position="229"/>
        <end position="241"/>
    </location>
</feature>
<feature type="compositionally biased region" description="Polar residues" evidence="1">
    <location>
        <begin position="1"/>
        <end position="10"/>
    </location>
</feature>
<feature type="compositionally biased region" description="Low complexity" evidence="1">
    <location>
        <begin position="574"/>
        <end position="619"/>
    </location>
</feature>
<feature type="compositionally biased region" description="Polar residues" evidence="1">
    <location>
        <begin position="645"/>
        <end position="667"/>
    </location>
</feature>
<organism evidence="2 3">
    <name type="scientific">Kwoniella dendrophila CBS 6074</name>
    <dbReference type="NCBI Taxonomy" id="1295534"/>
    <lineage>
        <taxon>Eukaryota</taxon>
        <taxon>Fungi</taxon>
        <taxon>Dikarya</taxon>
        <taxon>Basidiomycota</taxon>
        <taxon>Agaricomycotina</taxon>
        <taxon>Tremellomycetes</taxon>
        <taxon>Tremellales</taxon>
        <taxon>Cryptococcaceae</taxon>
        <taxon>Kwoniella</taxon>
    </lineage>
</organism>
<dbReference type="AlphaFoldDB" id="A0AAX4JUH2"/>
<feature type="compositionally biased region" description="Polar residues" evidence="1">
    <location>
        <begin position="248"/>
        <end position="258"/>
    </location>
</feature>
<keyword evidence="3" id="KW-1185">Reference proteome</keyword>
<feature type="region of interest" description="Disordered" evidence="1">
    <location>
        <begin position="329"/>
        <end position="374"/>
    </location>
</feature>
<feature type="compositionally biased region" description="Polar residues" evidence="1">
    <location>
        <begin position="542"/>
        <end position="555"/>
    </location>
</feature>